<keyword evidence="1" id="KW-1185">Reference proteome</keyword>
<evidence type="ECO:0000313" key="2">
    <source>
        <dbReference type="WBParaSite" id="nRc.2.0.1.t35761-RA"/>
    </source>
</evidence>
<accession>A0A915KCD0</accession>
<reference evidence="2" key="1">
    <citation type="submission" date="2022-11" db="UniProtKB">
        <authorList>
            <consortium name="WormBaseParasite"/>
        </authorList>
    </citation>
    <scope>IDENTIFICATION</scope>
</reference>
<sequence>MTIIINRCPNLEILNLSSLDATTLTFGQIQKIHLEHLRVIRMNFKDTRAATPKTVDHLATEFSDQLVKKISDLRCLVINGIVFQHMIKNDDVILQIGSRKLKLSRKMIYNLTGHASTLFDF</sequence>
<name>A0A915KCD0_ROMCU</name>
<dbReference type="WBParaSite" id="nRc.2.0.1.t35761-RA">
    <property type="protein sequence ID" value="nRc.2.0.1.t35761-RA"/>
    <property type="gene ID" value="nRc.2.0.1.g35761"/>
</dbReference>
<proteinExistence type="predicted"/>
<dbReference type="Proteomes" id="UP000887565">
    <property type="component" value="Unplaced"/>
</dbReference>
<evidence type="ECO:0000313" key="1">
    <source>
        <dbReference type="Proteomes" id="UP000887565"/>
    </source>
</evidence>
<protein>
    <submittedName>
        <fullName evidence="2">Uncharacterized protein</fullName>
    </submittedName>
</protein>
<dbReference type="AlphaFoldDB" id="A0A915KCD0"/>
<organism evidence="1 2">
    <name type="scientific">Romanomermis culicivorax</name>
    <name type="common">Nematode worm</name>
    <dbReference type="NCBI Taxonomy" id="13658"/>
    <lineage>
        <taxon>Eukaryota</taxon>
        <taxon>Metazoa</taxon>
        <taxon>Ecdysozoa</taxon>
        <taxon>Nematoda</taxon>
        <taxon>Enoplea</taxon>
        <taxon>Dorylaimia</taxon>
        <taxon>Mermithida</taxon>
        <taxon>Mermithoidea</taxon>
        <taxon>Mermithidae</taxon>
        <taxon>Romanomermis</taxon>
    </lineage>
</organism>